<reference evidence="3" key="1">
    <citation type="submission" date="2011-08" db="EMBL/GenBank/DDBJ databases">
        <authorList>
            <person name="Rombauts S."/>
        </authorList>
    </citation>
    <scope>NUCLEOTIDE SEQUENCE</scope>
    <source>
        <strain evidence="3">London</strain>
    </source>
</reference>
<evidence type="ECO:0000313" key="2">
    <source>
        <dbReference type="EnsemblMetazoa" id="tetur04g02150.1"/>
    </source>
</evidence>
<feature type="region of interest" description="Disordered" evidence="1">
    <location>
        <begin position="206"/>
        <end position="230"/>
    </location>
</feature>
<dbReference type="EMBL" id="CAEY01001355">
    <property type="status" value="NOT_ANNOTATED_CDS"/>
    <property type="molecule type" value="Genomic_DNA"/>
</dbReference>
<dbReference type="Proteomes" id="UP000015104">
    <property type="component" value="Unassembled WGS sequence"/>
</dbReference>
<dbReference type="EnsemblMetazoa" id="tetur04g02150.1">
    <property type="protein sequence ID" value="tetur04g02150.1"/>
    <property type="gene ID" value="tetur04g02150"/>
</dbReference>
<feature type="compositionally biased region" description="Polar residues" evidence="1">
    <location>
        <begin position="299"/>
        <end position="317"/>
    </location>
</feature>
<dbReference type="eggNOG" id="ENOG502SDI1">
    <property type="taxonomic scope" value="Eukaryota"/>
</dbReference>
<dbReference type="InterPro" id="IPR028184">
    <property type="entry name" value="VGLL4"/>
</dbReference>
<sequence>MKRNKDRHQLAHSSSFRYRRPTSPYLVEDGECNSEFGSTMVPFAYPLEVDTSSPSPLPISPAFLKHPRDRSNSSCSLNYRGSPYDLSVISPDILNPLRRNSDPSSAPALTATAFTMAKNSALGVLSPPLPMEEECDQPLDMSKKSRTLSSESHHHHQLGSTSSSSSSTSSRSNTCSPESIYRGNHVNNNSYNGLRQQQMLNHSIHSHHNHHLNQPHLYQSPSSNHLSSNNIINHHNLINSQDGNPHLQPRPSVITCASTLFGPRRSNSSSHHQQVCSNNRNIKDETPDHSPPSYHHHIQANSGLTSSDKILHTTSPRSSSLASSSSTSSSSSLSSSLSSTSSSSSSSSTSFRQSIKQSQMQRHEIANDLISKPGKKKIEGPNKLLILGEDSDSGIDEHFRRSLGEHYRSYTNVSMSVDDHFAKALGDTWLKLKRDSQNGSKGTSYNKNVPSVPS</sequence>
<dbReference type="PANTHER" id="PTHR17604">
    <property type="entry name" value="TRANSCRIPTION COFACTOR VESTIGIAL-LIKE PROTEIN 4"/>
    <property type="match status" value="1"/>
</dbReference>
<protein>
    <recommendedName>
        <fullName evidence="4">Transcription cofactor vestigial-like protein 4</fullName>
    </recommendedName>
</protein>
<feature type="compositionally biased region" description="Low complexity" evidence="1">
    <location>
        <begin position="158"/>
        <end position="179"/>
    </location>
</feature>
<gene>
    <name evidence="2" type="primary">107359706</name>
</gene>
<evidence type="ECO:0000313" key="3">
    <source>
        <dbReference type="Proteomes" id="UP000015104"/>
    </source>
</evidence>
<feature type="compositionally biased region" description="Polar residues" evidence="1">
    <location>
        <begin position="265"/>
        <end position="280"/>
    </location>
</feature>
<evidence type="ECO:0000256" key="1">
    <source>
        <dbReference type="SAM" id="MobiDB-lite"/>
    </source>
</evidence>
<dbReference type="OrthoDB" id="10040691at2759"/>
<feature type="region of interest" description="Disordered" evidence="1">
    <location>
        <begin position="433"/>
        <end position="454"/>
    </location>
</feature>
<feature type="region of interest" description="Disordered" evidence="1">
    <location>
        <begin position="264"/>
        <end position="362"/>
    </location>
</feature>
<feature type="region of interest" description="Disordered" evidence="1">
    <location>
        <begin position="125"/>
        <end position="191"/>
    </location>
</feature>
<evidence type="ECO:0008006" key="4">
    <source>
        <dbReference type="Google" id="ProtNLM"/>
    </source>
</evidence>
<feature type="compositionally biased region" description="Polar residues" evidence="1">
    <location>
        <begin position="351"/>
        <end position="360"/>
    </location>
</feature>
<dbReference type="AlphaFoldDB" id="T1K1P5"/>
<keyword evidence="3" id="KW-1185">Reference proteome</keyword>
<name>T1K1P5_TETUR</name>
<feature type="compositionally biased region" description="Low complexity" evidence="1">
    <location>
        <begin position="318"/>
        <end position="350"/>
    </location>
</feature>
<dbReference type="PANTHER" id="PTHR17604:SF7">
    <property type="entry name" value="TONDU-DOMAIN-CONTAINING GROWTH INHIBITOR, ISOFORM A"/>
    <property type="match status" value="1"/>
</dbReference>
<dbReference type="InterPro" id="IPR006627">
    <property type="entry name" value="TDU_repeat"/>
</dbReference>
<dbReference type="GO" id="GO:0045892">
    <property type="term" value="P:negative regulation of DNA-templated transcription"/>
    <property type="evidence" value="ECO:0007669"/>
    <property type="project" value="TreeGrafter"/>
</dbReference>
<reference evidence="2" key="2">
    <citation type="submission" date="2015-06" db="UniProtKB">
        <authorList>
            <consortium name="EnsemblMetazoa"/>
        </authorList>
    </citation>
    <scope>IDENTIFICATION</scope>
</reference>
<organism evidence="2 3">
    <name type="scientific">Tetranychus urticae</name>
    <name type="common">Two-spotted spider mite</name>
    <dbReference type="NCBI Taxonomy" id="32264"/>
    <lineage>
        <taxon>Eukaryota</taxon>
        <taxon>Metazoa</taxon>
        <taxon>Ecdysozoa</taxon>
        <taxon>Arthropoda</taxon>
        <taxon>Chelicerata</taxon>
        <taxon>Arachnida</taxon>
        <taxon>Acari</taxon>
        <taxon>Acariformes</taxon>
        <taxon>Trombidiformes</taxon>
        <taxon>Prostigmata</taxon>
        <taxon>Eleutherengona</taxon>
        <taxon>Raphignathae</taxon>
        <taxon>Tetranychoidea</taxon>
        <taxon>Tetranychidae</taxon>
        <taxon>Tetranychus</taxon>
    </lineage>
</organism>
<dbReference type="SMART" id="SM00711">
    <property type="entry name" value="TDU"/>
    <property type="match status" value="2"/>
</dbReference>
<proteinExistence type="predicted"/>
<dbReference type="GO" id="GO:0001223">
    <property type="term" value="F:transcription coactivator binding"/>
    <property type="evidence" value="ECO:0007669"/>
    <property type="project" value="TreeGrafter"/>
</dbReference>
<dbReference type="OMA" id="PMTPFAC"/>
<feature type="compositionally biased region" description="Low complexity" evidence="1">
    <location>
        <begin position="214"/>
        <end position="230"/>
    </location>
</feature>
<accession>T1K1P5</accession>
<feature type="compositionally biased region" description="Polar residues" evidence="1">
    <location>
        <begin position="437"/>
        <end position="454"/>
    </location>
</feature>
<dbReference type="HOGENOM" id="CLU_603172_0_0_1"/>
<dbReference type="STRING" id="32264.T1K1P5"/>